<reference evidence="1 2" key="1">
    <citation type="submission" date="2014-08" db="EMBL/GenBank/DDBJ databases">
        <title>Clostridium innocuum, an unnegligible vancomycin-resistant pathogen causing extra-intestinal infections.</title>
        <authorList>
            <person name="Feng Y."/>
            <person name="Chiu C.-H."/>
        </authorList>
    </citation>
    <scope>NUCLEOTIDE SEQUENCE [LARGE SCALE GENOMIC DNA]</scope>
    <source>
        <strain evidence="1 2">AN88</strain>
    </source>
</reference>
<organism evidence="1 2">
    <name type="scientific">Clostridium innocuum</name>
    <dbReference type="NCBI Taxonomy" id="1522"/>
    <lineage>
        <taxon>Bacteria</taxon>
        <taxon>Bacillati</taxon>
        <taxon>Bacillota</taxon>
        <taxon>Clostridia</taxon>
        <taxon>Eubacteriales</taxon>
        <taxon>Clostridiaceae</taxon>
        <taxon>Clostridium</taxon>
    </lineage>
</organism>
<protein>
    <recommendedName>
        <fullName evidence="3">DUF1905 domain-containing protein</fullName>
    </recommendedName>
</protein>
<name>A0A099I1G4_CLOIN</name>
<dbReference type="SUPFAM" id="SSF141694">
    <property type="entry name" value="AF2212/PG0164-like"/>
    <property type="match status" value="1"/>
</dbReference>
<proteinExistence type="predicted"/>
<evidence type="ECO:0000313" key="2">
    <source>
        <dbReference type="Proteomes" id="UP000030008"/>
    </source>
</evidence>
<evidence type="ECO:0008006" key="3">
    <source>
        <dbReference type="Google" id="ProtNLM"/>
    </source>
</evidence>
<dbReference type="AlphaFoldDB" id="A0A099I1G4"/>
<comment type="caution">
    <text evidence="1">The sequence shown here is derived from an EMBL/GenBank/DDBJ whole genome shotgun (WGS) entry which is preliminary data.</text>
</comment>
<dbReference type="EMBL" id="JQIF01000109">
    <property type="protein sequence ID" value="KGJ51555.1"/>
    <property type="molecule type" value="Genomic_DNA"/>
</dbReference>
<accession>A0A099I1G4</accession>
<dbReference type="Proteomes" id="UP000030008">
    <property type="component" value="Unassembled WGS sequence"/>
</dbReference>
<dbReference type="InterPro" id="IPR015018">
    <property type="entry name" value="DUF1905"/>
</dbReference>
<dbReference type="RefSeq" id="WP_044907701.1">
    <property type="nucleotide sequence ID" value="NZ_JAQCQO010000021.1"/>
</dbReference>
<dbReference type="Pfam" id="PF08922">
    <property type="entry name" value="DUF1905"/>
    <property type="match status" value="1"/>
</dbReference>
<dbReference type="Gene3D" id="2.40.30.100">
    <property type="entry name" value="AF2212/PG0164-like"/>
    <property type="match status" value="1"/>
</dbReference>
<sequence length="218" mass="25300">MKYTFTENLYRQGNRYFIRIPFNVWETCNQKGMLPVRVTVEDTVFECKLISKGAGTYFIPVSKAVAQQLNSDGEIPVSFEIIRELTRINKNSPYTTDRPVRKIDHIQEVVYPKPGYCGQICIAMLSGLPIEEVIDFMQTKPWQCSLSRVMEALHYFGISHEDRMTYTRGTAFAFPKCCIVTVRDKPKNHLALYYNGRFYEARHIEFEDIIGYLTIHTG</sequence>
<dbReference type="InterPro" id="IPR037079">
    <property type="entry name" value="AF2212/PG0164-like_sf"/>
</dbReference>
<evidence type="ECO:0000313" key="1">
    <source>
        <dbReference type="EMBL" id="KGJ51555.1"/>
    </source>
</evidence>
<gene>
    <name evidence="1" type="ORF">CIAN88_19900</name>
</gene>